<comment type="caution">
    <text evidence="5">The sequence shown here is derived from an EMBL/GenBank/DDBJ whole genome shotgun (WGS) entry which is preliminary data.</text>
</comment>
<feature type="domain" description="SH3" evidence="4">
    <location>
        <begin position="132"/>
        <end position="192"/>
    </location>
</feature>
<dbReference type="PANTHER" id="PTHR45929">
    <property type="entry name" value="JAK PATHWAY SIGNAL TRANSDUCTION ADAPTOR MOLECULE"/>
    <property type="match status" value="1"/>
</dbReference>
<evidence type="ECO:0000313" key="6">
    <source>
        <dbReference type="Proteomes" id="UP000252139"/>
    </source>
</evidence>
<evidence type="ECO:0000259" key="4">
    <source>
        <dbReference type="PROSITE" id="PS50002"/>
    </source>
</evidence>
<keyword evidence="6" id="KW-1185">Reference proteome</keyword>
<proteinExistence type="predicted"/>
<evidence type="ECO:0000256" key="3">
    <source>
        <dbReference type="SAM" id="MobiDB-lite"/>
    </source>
</evidence>
<dbReference type="CDD" id="cd00174">
    <property type="entry name" value="SH3"/>
    <property type="match status" value="1"/>
</dbReference>
<protein>
    <recommendedName>
        <fullName evidence="4">SH3 domain-containing protein</fullName>
    </recommendedName>
</protein>
<dbReference type="SUPFAM" id="SSF50044">
    <property type="entry name" value="SH3-domain"/>
    <property type="match status" value="1"/>
</dbReference>
<dbReference type="InterPro" id="IPR036028">
    <property type="entry name" value="SH3-like_dom_sf"/>
</dbReference>
<dbReference type="InterPro" id="IPR001452">
    <property type="entry name" value="SH3_domain"/>
</dbReference>
<gene>
    <name evidence="5" type="ORF">CU097_013967</name>
</gene>
<dbReference type="OrthoDB" id="19092at2759"/>
<dbReference type="AlphaFoldDB" id="A0A367JXX3"/>
<dbReference type="STRING" id="86630.A0A367JXX3"/>
<organism evidence="5 6">
    <name type="scientific">Rhizopus azygosporus</name>
    <name type="common">Rhizopus microsporus var. azygosporus</name>
    <dbReference type="NCBI Taxonomy" id="86630"/>
    <lineage>
        <taxon>Eukaryota</taxon>
        <taxon>Fungi</taxon>
        <taxon>Fungi incertae sedis</taxon>
        <taxon>Mucoromycota</taxon>
        <taxon>Mucoromycotina</taxon>
        <taxon>Mucoromycetes</taxon>
        <taxon>Mucorales</taxon>
        <taxon>Mucorineae</taxon>
        <taxon>Rhizopodaceae</taxon>
        <taxon>Rhizopus</taxon>
    </lineage>
</organism>
<reference evidence="5 6" key="1">
    <citation type="journal article" date="2018" name="G3 (Bethesda)">
        <title>Phylogenetic and Phylogenomic Definition of Rhizopus Species.</title>
        <authorList>
            <person name="Gryganskyi A.P."/>
            <person name="Golan J."/>
            <person name="Dolatabadi S."/>
            <person name="Mondo S."/>
            <person name="Robb S."/>
            <person name="Idnurm A."/>
            <person name="Muszewska A."/>
            <person name="Steczkiewicz K."/>
            <person name="Masonjones S."/>
            <person name="Liao H.L."/>
            <person name="Gajdeczka M.T."/>
            <person name="Anike F."/>
            <person name="Vuek A."/>
            <person name="Anishchenko I.M."/>
            <person name="Voigt K."/>
            <person name="de Hoog G.S."/>
            <person name="Smith M.E."/>
            <person name="Heitman J."/>
            <person name="Vilgalys R."/>
            <person name="Stajich J.E."/>
        </authorList>
    </citation>
    <scope>NUCLEOTIDE SEQUENCE [LARGE SCALE GENOMIC DNA]</scope>
    <source>
        <strain evidence="5 6">CBS 357.93</strain>
    </source>
</reference>
<dbReference type="Proteomes" id="UP000252139">
    <property type="component" value="Unassembled WGS sequence"/>
</dbReference>
<evidence type="ECO:0000256" key="2">
    <source>
        <dbReference type="PROSITE-ProRule" id="PRU00192"/>
    </source>
</evidence>
<dbReference type="InterPro" id="IPR050670">
    <property type="entry name" value="STAM"/>
</dbReference>
<evidence type="ECO:0000256" key="1">
    <source>
        <dbReference type="ARBA" id="ARBA00022443"/>
    </source>
</evidence>
<dbReference type="SMART" id="SM00326">
    <property type="entry name" value="SH3"/>
    <property type="match status" value="1"/>
</dbReference>
<keyword evidence="1 2" id="KW-0728">SH3 domain</keyword>
<evidence type="ECO:0000313" key="5">
    <source>
        <dbReference type="EMBL" id="RCH94796.1"/>
    </source>
</evidence>
<dbReference type="PANTHER" id="PTHR45929:SF7">
    <property type="entry name" value="LAS SEVENTEEN-BINDING PROTEIN 1"/>
    <property type="match status" value="1"/>
</dbReference>
<name>A0A367JXX3_RHIAZ</name>
<feature type="compositionally biased region" description="Polar residues" evidence="3">
    <location>
        <begin position="62"/>
        <end position="73"/>
    </location>
</feature>
<dbReference type="PROSITE" id="PS50002">
    <property type="entry name" value="SH3"/>
    <property type="match status" value="1"/>
</dbReference>
<feature type="region of interest" description="Disordered" evidence="3">
    <location>
        <begin position="52"/>
        <end position="100"/>
    </location>
</feature>
<accession>A0A367JXX3</accession>
<sequence>MGEESNIQAANYILESIIRDLGFLKDNNFLPHQTYQEVIALLPNHISAVDDTVPRPPLPLRKSNSNTTTHQLTPPQPREVSSGPKLPVRRTNDWSPQPIAMPLPVVNARQPEPEKIHTTPPPPAYAEQNNSNVIATAEALYDYHGDDPTTDLSFKQGDIIEVIEYVNDDWWKGTTHGKTGIFSKPCQEITVTKRPWTPQPPAKPSNDYLYNNNALANNNYNNNAPSYPATPGVPYTYPPPPTTIYQPSPPAQSYGPPVVVVAHEEEKEKCCHLGLWCHTWQQGRSCNLLLAFLK</sequence>
<dbReference type="Gene3D" id="2.30.30.40">
    <property type="entry name" value="SH3 Domains"/>
    <property type="match status" value="1"/>
</dbReference>
<dbReference type="Pfam" id="PF00018">
    <property type="entry name" value="SH3_1"/>
    <property type="match status" value="1"/>
</dbReference>
<dbReference type="EMBL" id="PJQL01000539">
    <property type="protein sequence ID" value="RCH94796.1"/>
    <property type="molecule type" value="Genomic_DNA"/>
</dbReference>
<dbReference type="PRINTS" id="PR00452">
    <property type="entry name" value="SH3DOMAIN"/>
</dbReference>